<feature type="domain" description="PORR" evidence="1">
    <location>
        <begin position="213"/>
        <end position="353"/>
    </location>
</feature>
<dbReference type="InterPro" id="IPR045040">
    <property type="entry name" value="PORR_fam"/>
</dbReference>
<keyword evidence="3" id="KW-1185">Reference proteome</keyword>
<comment type="caution">
    <text evidence="2">The sequence shown here is derived from an EMBL/GenBank/DDBJ whole genome shotgun (WGS) entry which is preliminary data.</text>
</comment>
<reference evidence="2" key="1">
    <citation type="journal article" date="2023" name="Nat. Commun.">
        <title>Diploid and tetraploid genomes of Acorus and the evolution of monocots.</title>
        <authorList>
            <person name="Ma L."/>
            <person name="Liu K.W."/>
            <person name="Li Z."/>
            <person name="Hsiao Y.Y."/>
            <person name="Qi Y."/>
            <person name="Fu T."/>
            <person name="Tang G.D."/>
            <person name="Zhang D."/>
            <person name="Sun W.H."/>
            <person name="Liu D.K."/>
            <person name="Li Y."/>
            <person name="Chen G.Z."/>
            <person name="Liu X.D."/>
            <person name="Liao X.Y."/>
            <person name="Jiang Y.T."/>
            <person name="Yu X."/>
            <person name="Hao Y."/>
            <person name="Huang J."/>
            <person name="Zhao X.W."/>
            <person name="Ke S."/>
            <person name="Chen Y.Y."/>
            <person name="Wu W.L."/>
            <person name="Hsu J.L."/>
            <person name="Lin Y.F."/>
            <person name="Huang M.D."/>
            <person name="Li C.Y."/>
            <person name="Huang L."/>
            <person name="Wang Z.W."/>
            <person name="Zhao X."/>
            <person name="Zhong W.Y."/>
            <person name="Peng D.H."/>
            <person name="Ahmad S."/>
            <person name="Lan S."/>
            <person name="Zhang J.S."/>
            <person name="Tsai W.C."/>
            <person name="Van de Peer Y."/>
            <person name="Liu Z.J."/>
        </authorList>
    </citation>
    <scope>NUCLEOTIDE SEQUENCE</scope>
    <source>
        <strain evidence="2">SCP</strain>
    </source>
</reference>
<protein>
    <recommendedName>
        <fullName evidence="1">PORR domain-containing protein</fullName>
    </recommendedName>
</protein>
<evidence type="ECO:0000259" key="1">
    <source>
        <dbReference type="Pfam" id="PF11955"/>
    </source>
</evidence>
<evidence type="ECO:0000313" key="2">
    <source>
        <dbReference type="EMBL" id="KAK1275620.1"/>
    </source>
</evidence>
<dbReference type="InterPro" id="IPR021099">
    <property type="entry name" value="PORR_domain"/>
</dbReference>
<dbReference type="PANTHER" id="PTHR31476">
    <property type="entry name" value="PROTEIN WHAT'S THIS FACTOR 1 HOMOLOG, CHLOROPLASTIC"/>
    <property type="match status" value="1"/>
</dbReference>
<accession>A0AAV9BGS0</accession>
<dbReference type="Pfam" id="PF11955">
    <property type="entry name" value="PORR"/>
    <property type="match status" value="2"/>
</dbReference>
<organism evidence="2 3">
    <name type="scientific">Acorus gramineus</name>
    <name type="common">Dwarf sweet flag</name>
    <dbReference type="NCBI Taxonomy" id="55184"/>
    <lineage>
        <taxon>Eukaryota</taxon>
        <taxon>Viridiplantae</taxon>
        <taxon>Streptophyta</taxon>
        <taxon>Embryophyta</taxon>
        <taxon>Tracheophyta</taxon>
        <taxon>Spermatophyta</taxon>
        <taxon>Magnoliopsida</taxon>
        <taxon>Liliopsida</taxon>
        <taxon>Acoraceae</taxon>
        <taxon>Acorus</taxon>
    </lineage>
</organism>
<dbReference type="EMBL" id="JAUJYN010000003">
    <property type="protein sequence ID" value="KAK1275620.1"/>
    <property type="molecule type" value="Genomic_DNA"/>
</dbReference>
<dbReference type="AlphaFoldDB" id="A0AAV9BGS0"/>
<name>A0AAV9BGS0_ACOGR</name>
<gene>
    <name evidence="2" type="ORF">QJS04_geneDACA011736</name>
</gene>
<dbReference type="Proteomes" id="UP001179952">
    <property type="component" value="Unassembled WGS sequence"/>
</dbReference>
<proteinExistence type="predicted"/>
<evidence type="ECO:0000313" key="3">
    <source>
        <dbReference type="Proteomes" id="UP001179952"/>
    </source>
</evidence>
<feature type="domain" description="PORR" evidence="1">
    <location>
        <begin position="45"/>
        <end position="182"/>
    </location>
</feature>
<dbReference type="PANTHER" id="PTHR31476:SF13">
    <property type="entry name" value="PROTEIN WHAT'S THIS FACTOR 9, MITOCHONDRIAL"/>
    <property type="match status" value="1"/>
</dbReference>
<sequence>MVLQIMKSKPLLRATIQTLTPLLYKTPTFRRNPSSTYVDVYMKWKRDPLFESIDTISLSPLMKPLLSLKNTISRHPNLRIPISSVSKRTKHFETPHRLKVATFMRRYPSFFHESSHDTIPWFSLTRAASALDIEERALLRASRADIARRVYRLLRMSRDNHLPLSAIKGLQWNLGFPDELLEDPIGFSDGLLEPDRDGLRATTTDEPLRPMVSDAAFPLFPMKGVRLKRKIEEWLEEFQRVPYVSPYEDFSHVRPDSDVGEKRVVGVLHELLGLFVDHSVERRRLFGLKKPLGLPQKVHRVFERHPLMFYLSFKNTTCTVILKEAYSDEGSKIERHPLNNLRRKYVELMKESSEMLKARQRRRCGGEAVMDEQSEVLEDQILNS</sequence>
<dbReference type="GO" id="GO:0003723">
    <property type="term" value="F:RNA binding"/>
    <property type="evidence" value="ECO:0007669"/>
    <property type="project" value="InterPro"/>
</dbReference>
<reference evidence="2" key="2">
    <citation type="submission" date="2023-06" db="EMBL/GenBank/DDBJ databases">
        <authorList>
            <person name="Ma L."/>
            <person name="Liu K.-W."/>
            <person name="Li Z."/>
            <person name="Hsiao Y.-Y."/>
            <person name="Qi Y."/>
            <person name="Fu T."/>
            <person name="Tang G."/>
            <person name="Zhang D."/>
            <person name="Sun W.-H."/>
            <person name="Liu D.-K."/>
            <person name="Li Y."/>
            <person name="Chen G.-Z."/>
            <person name="Liu X.-D."/>
            <person name="Liao X.-Y."/>
            <person name="Jiang Y.-T."/>
            <person name="Yu X."/>
            <person name="Hao Y."/>
            <person name="Huang J."/>
            <person name="Zhao X.-W."/>
            <person name="Ke S."/>
            <person name="Chen Y.-Y."/>
            <person name="Wu W.-L."/>
            <person name="Hsu J.-L."/>
            <person name="Lin Y.-F."/>
            <person name="Huang M.-D."/>
            <person name="Li C.-Y."/>
            <person name="Huang L."/>
            <person name="Wang Z.-W."/>
            <person name="Zhao X."/>
            <person name="Zhong W.-Y."/>
            <person name="Peng D.-H."/>
            <person name="Ahmad S."/>
            <person name="Lan S."/>
            <person name="Zhang J.-S."/>
            <person name="Tsai W.-C."/>
            <person name="Van De Peer Y."/>
            <person name="Liu Z.-J."/>
        </authorList>
    </citation>
    <scope>NUCLEOTIDE SEQUENCE</scope>
    <source>
        <strain evidence="2">SCP</strain>
        <tissue evidence="2">Leaves</tissue>
    </source>
</reference>